<evidence type="ECO:0000259" key="24">
    <source>
        <dbReference type="Pfam" id="PF02875"/>
    </source>
</evidence>
<dbReference type="InterPro" id="IPR013221">
    <property type="entry name" value="Mur_ligase_cen"/>
</dbReference>
<proteinExistence type="inferred from homology"/>
<dbReference type="PIRSF" id="PIRSF001563">
    <property type="entry name" value="Folylpolyglu_synth"/>
    <property type="match status" value="1"/>
</dbReference>
<feature type="domain" description="Mur ligase central" evidence="25">
    <location>
        <begin position="52"/>
        <end position="204"/>
    </location>
</feature>
<keyword evidence="14" id="KW-0460">Magnesium</keyword>
<evidence type="ECO:0000256" key="10">
    <source>
        <dbReference type="ARBA" id="ARBA00022598"/>
    </source>
</evidence>
<evidence type="ECO:0000256" key="1">
    <source>
        <dbReference type="ARBA" id="ARBA00001946"/>
    </source>
</evidence>
<dbReference type="PANTHER" id="PTHR11136">
    <property type="entry name" value="FOLYLPOLYGLUTAMATE SYNTHASE-RELATED"/>
    <property type="match status" value="1"/>
</dbReference>
<dbReference type="GO" id="GO:0008841">
    <property type="term" value="F:dihydrofolate synthase activity"/>
    <property type="evidence" value="ECO:0007669"/>
    <property type="project" value="UniProtKB-EC"/>
</dbReference>
<comment type="catalytic activity">
    <reaction evidence="22">
        <text>7,8-dihydropteroate + L-glutamate + ATP = 7,8-dihydrofolate + ADP + phosphate + H(+)</text>
        <dbReference type="Rhea" id="RHEA:23584"/>
        <dbReference type="ChEBI" id="CHEBI:15378"/>
        <dbReference type="ChEBI" id="CHEBI:17839"/>
        <dbReference type="ChEBI" id="CHEBI:29985"/>
        <dbReference type="ChEBI" id="CHEBI:30616"/>
        <dbReference type="ChEBI" id="CHEBI:43474"/>
        <dbReference type="ChEBI" id="CHEBI:57451"/>
        <dbReference type="ChEBI" id="CHEBI:456216"/>
        <dbReference type="EC" id="6.3.2.12"/>
    </reaction>
</comment>
<dbReference type="AlphaFoldDB" id="A0AA48HJ72"/>
<evidence type="ECO:0000256" key="9">
    <source>
        <dbReference type="ARBA" id="ARBA00019357"/>
    </source>
</evidence>
<dbReference type="SUPFAM" id="SSF53623">
    <property type="entry name" value="MurD-like peptide ligases, catalytic domain"/>
    <property type="match status" value="1"/>
</dbReference>
<evidence type="ECO:0000256" key="20">
    <source>
        <dbReference type="ARBA" id="ARBA00047808"/>
    </source>
</evidence>
<evidence type="ECO:0000256" key="23">
    <source>
        <dbReference type="PIRNR" id="PIRNR001563"/>
    </source>
</evidence>
<evidence type="ECO:0000256" key="8">
    <source>
        <dbReference type="ARBA" id="ARBA00013025"/>
    </source>
</evidence>
<evidence type="ECO:0000256" key="3">
    <source>
        <dbReference type="ARBA" id="ARBA00004799"/>
    </source>
</evidence>
<evidence type="ECO:0000256" key="19">
    <source>
        <dbReference type="ARBA" id="ARBA00047493"/>
    </source>
</evidence>
<comment type="pathway">
    <text evidence="4">Cofactor biosynthesis; tetrahydrofolylpolyglutamate biosynthesis.</text>
</comment>
<evidence type="ECO:0000256" key="13">
    <source>
        <dbReference type="ARBA" id="ARBA00022840"/>
    </source>
</evidence>
<evidence type="ECO:0000256" key="21">
    <source>
        <dbReference type="ARBA" id="ARBA00049035"/>
    </source>
</evidence>
<keyword evidence="27" id="KW-1185">Reference proteome</keyword>
<comment type="function">
    <text evidence="2">Functions in two distinct reactions of the de novo folate biosynthetic pathway. Catalyzes the addition of a glutamate residue to dihydropteroate (7,8-dihydropteroate or H2Pte) to form dihydrofolate (7,8-dihydrofolate monoglutamate or H2Pte-Glu). Also catalyzes successive additions of L-glutamate to tetrahydrofolate or 10-formyltetrahydrofolate or 5,10-methylenetetrahydrofolate, leading to folylpolyglutamate derivatives.</text>
</comment>
<comment type="catalytic activity">
    <reaction evidence="20">
        <text>10-formyltetrahydrofolyl-(gamma-L-Glu)(n) + L-glutamate + ATP = 10-formyltetrahydrofolyl-(gamma-L-Glu)(n+1) + ADP + phosphate + H(+)</text>
        <dbReference type="Rhea" id="RHEA:51904"/>
        <dbReference type="Rhea" id="RHEA-COMP:13088"/>
        <dbReference type="Rhea" id="RHEA-COMP:14300"/>
        <dbReference type="ChEBI" id="CHEBI:15378"/>
        <dbReference type="ChEBI" id="CHEBI:29985"/>
        <dbReference type="ChEBI" id="CHEBI:30616"/>
        <dbReference type="ChEBI" id="CHEBI:43474"/>
        <dbReference type="ChEBI" id="CHEBI:134413"/>
        <dbReference type="ChEBI" id="CHEBI:456216"/>
        <dbReference type="EC" id="6.3.2.17"/>
    </reaction>
</comment>
<protein>
    <recommendedName>
        <fullName evidence="9">Dihydrofolate synthase/folylpolyglutamate synthase</fullName>
        <ecNumber evidence="7">6.3.2.12</ecNumber>
        <ecNumber evidence="8">6.3.2.17</ecNumber>
    </recommendedName>
    <alternativeName>
        <fullName evidence="18">Folylpoly-gamma-glutamate synthetase-dihydrofolate synthetase</fullName>
    </alternativeName>
    <alternativeName>
        <fullName evidence="16">Folylpolyglutamate synthetase</fullName>
    </alternativeName>
    <alternativeName>
        <fullName evidence="17">Tetrahydrofolylpolyglutamate synthase</fullName>
    </alternativeName>
</protein>
<dbReference type="EC" id="6.3.2.17" evidence="8"/>
<dbReference type="InterPro" id="IPR004101">
    <property type="entry name" value="Mur_ligase_C"/>
</dbReference>
<evidence type="ECO:0000256" key="17">
    <source>
        <dbReference type="ARBA" id="ARBA00030592"/>
    </source>
</evidence>
<comment type="pathway">
    <text evidence="3">Cofactor biosynthesis; tetrahydrofolate biosynthesis; 7,8-dihydrofolate from 2-amino-4-hydroxy-6-hydroxymethyl-7,8-dihydropteridine diphosphate and 4-aminobenzoate: step 2/2.</text>
</comment>
<keyword evidence="13 23" id="KW-0067">ATP-binding</keyword>
<evidence type="ECO:0000256" key="11">
    <source>
        <dbReference type="ARBA" id="ARBA00022723"/>
    </source>
</evidence>
<dbReference type="InterPro" id="IPR001645">
    <property type="entry name" value="Folylpolyglutamate_synth"/>
</dbReference>
<dbReference type="PANTHER" id="PTHR11136:SF0">
    <property type="entry name" value="DIHYDROFOLATE SYNTHETASE-RELATED"/>
    <property type="match status" value="1"/>
</dbReference>
<keyword evidence="11" id="KW-0479">Metal-binding</keyword>
<dbReference type="NCBIfam" id="NF008101">
    <property type="entry name" value="PRK10846.1"/>
    <property type="match status" value="1"/>
</dbReference>
<evidence type="ECO:0000256" key="2">
    <source>
        <dbReference type="ARBA" id="ARBA00002714"/>
    </source>
</evidence>
<dbReference type="RefSeq" id="WP_338293417.1">
    <property type="nucleotide sequence ID" value="NZ_AP027272.1"/>
</dbReference>
<keyword evidence="10 23" id="KW-0436">Ligase</keyword>
<dbReference type="EC" id="6.3.2.12" evidence="7"/>
<evidence type="ECO:0000256" key="18">
    <source>
        <dbReference type="ARBA" id="ARBA00032510"/>
    </source>
</evidence>
<evidence type="ECO:0000256" key="22">
    <source>
        <dbReference type="ARBA" id="ARBA00049161"/>
    </source>
</evidence>
<dbReference type="Gene3D" id="3.90.190.20">
    <property type="entry name" value="Mur ligase, C-terminal domain"/>
    <property type="match status" value="1"/>
</dbReference>
<evidence type="ECO:0000256" key="4">
    <source>
        <dbReference type="ARBA" id="ARBA00005150"/>
    </source>
</evidence>
<dbReference type="NCBIfam" id="TIGR01499">
    <property type="entry name" value="folC"/>
    <property type="match status" value="1"/>
</dbReference>
<dbReference type="GO" id="GO:0046872">
    <property type="term" value="F:metal ion binding"/>
    <property type="evidence" value="ECO:0007669"/>
    <property type="project" value="UniProtKB-KW"/>
</dbReference>
<dbReference type="EMBL" id="AP027272">
    <property type="protein sequence ID" value="BDX07416.1"/>
    <property type="molecule type" value="Genomic_DNA"/>
</dbReference>
<evidence type="ECO:0000313" key="27">
    <source>
        <dbReference type="Proteomes" id="UP001333710"/>
    </source>
</evidence>
<dbReference type="SUPFAM" id="SSF53244">
    <property type="entry name" value="MurD-like peptide ligases, peptide-binding domain"/>
    <property type="match status" value="1"/>
</dbReference>
<dbReference type="FunFam" id="3.40.1190.10:FF:000004">
    <property type="entry name" value="Dihydrofolate synthase/folylpolyglutamate synthase"/>
    <property type="match status" value="1"/>
</dbReference>
<comment type="catalytic activity">
    <reaction evidence="21">
        <text>(6R)-5,10-methylenetetrahydrofolyl-(gamma-L-Glu)(n) + L-glutamate + ATP = (6R)-5,10-methylenetetrahydrofolyl-(gamma-L-Glu)(n+1) + ADP + phosphate + H(+)</text>
        <dbReference type="Rhea" id="RHEA:51912"/>
        <dbReference type="Rhea" id="RHEA-COMP:13257"/>
        <dbReference type="Rhea" id="RHEA-COMP:13258"/>
        <dbReference type="ChEBI" id="CHEBI:15378"/>
        <dbReference type="ChEBI" id="CHEBI:29985"/>
        <dbReference type="ChEBI" id="CHEBI:30616"/>
        <dbReference type="ChEBI" id="CHEBI:43474"/>
        <dbReference type="ChEBI" id="CHEBI:136572"/>
        <dbReference type="ChEBI" id="CHEBI:456216"/>
        <dbReference type="EC" id="6.3.2.17"/>
    </reaction>
</comment>
<comment type="subunit">
    <text evidence="6">Monomer.</text>
</comment>
<dbReference type="GO" id="GO:0005524">
    <property type="term" value="F:ATP binding"/>
    <property type="evidence" value="ECO:0007669"/>
    <property type="project" value="UniProtKB-KW"/>
</dbReference>
<dbReference type="Pfam" id="PF02875">
    <property type="entry name" value="Mur_ligase_C"/>
    <property type="match status" value="1"/>
</dbReference>
<comment type="catalytic activity">
    <reaction evidence="19">
        <text>(6S)-5,6,7,8-tetrahydrofolyl-(gamma-L-Glu)(n) + L-glutamate + ATP = (6S)-5,6,7,8-tetrahydrofolyl-(gamma-L-Glu)(n+1) + ADP + phosphate + H(+)</text>
        <dbReference type="Rhea" id="RHEA:10580"/>
        <dbReference type="Rhea" id="RHEA-COMP:14738"/>
        <dbReference type="Rhea" id="RHEA-COMP:14740"/>
        <dbReference type="ChEBI" id="CHEBI:15378"/>
        <dbReference type="ChEBI" id="CHEBI:29985"/>
        <dbReference type="ChEBI" id="CHEBI:30616"/>
        <dbReference type="ChEBI" id="CHEBI:43474"/>
        <dbReference type="ChEBI" id="CHEBI:141005"/>
        <dbReference type="ChEBI" id="CHEBI:456216"/>
        <dbReference type="EC" id="6.3.2.17"/>
    </reaction>
</comment>
<comment type="similarity">
    <text evidence="5 23">Belongs to the folylpolyglutamate synthase family.</text>
</comment>
<feature type="domain" description="Mur ligase C-terminal" evidence="24">
    <location>
        <begin position="290"/>
        <end position="410"/>
    </location>
</feature>
<dbReference type="Proteomes" id="UP001333710">
    <property type="component" value="Chromosome"/>
</dbReference>
<sequence>MTITIRQPEDLQGWLQYLEAIHPAQIEMGLERVADVYDALQLSFTNSTVIMVAGTNGKGSTCRILERLAQASGLTTGVYSSPHISDYRERVRINNQMLSESAHCNAFKQVEQARGNTSLTYFEFGTLAALCLLAEAKPDVILLEVGLGGRLDAVNIVQPDVSVITTIDLDHQAWLGDTRELVGYEKAGIMRRDIPCVVGDLDIPDSVLQHAAATNANLFRRDEDFKVTEFESHWHFSASCNRGAFSLEALPKGNLPIQNAATALFTSRLLNWSLTDEQIRQVLQTTTLPGRMEAVSDDKRMLVDVAHNPQATAYLRKQLQNIPYRKLIFILGMLSDKDSRASLTVFKDLSATWLVAPLDCARSAQVEVLESSLADFGQEVVTCASIADAVTTAQNAATHPQDLIIGFGSFYTVAEIKQALTENS</sequence>
<keyword evidence="15" id="KW-0289">Folate biosynthesis</keyword>
<organism evidence="26 27">
    <name type="scientific">Planctobacterium marinum</name>
    <dbReference type="NCBI Taxonomy" id="1631968"/>
    <lineage>
        <taxon>Bacteria</taxon>
        <taxon>Pseudomonadati</taxon>
        <taxon>Pseudomonadota</taxon>
        <taxon>Gammaproteobacteria</taxon>
        <taxon>Alteromonadales</taxon>
        <taxon>Alteromonadaceae</taxon>
        <taxon>Planctobacterium</taxon>
    </lineage>
</organism>
<dbReference type="GO" id="GO:0004326">
    <property type="term" value="F:tetrahydrofolylpolyglutamate synthase activity"/>
    <property type="evidence" value="ECO:0007669"/>
    <property type="project" value="UniProtKB-EC"/>
</dbReference>
<evidence type="ECO:0000256" key="7">
    <source>
        <dbReference type="ARBA" id="ARBA00013023"/>
    </source>
</evidence>
<comment type="cofactor">
    <cofactor evidence="1">
        <name>Mg(2+)</name>
        <dbReference type="ChEBI" id="CHEBI:18420"/>
    </cofactor>
</comment>
<dbReference type="Gene3D" id="3.40.1190.10">
    <property type="entry name" value="Mur-like, catalytic domain"/>
    <property type="match status" value="1"/>
</dbReference>
<keyword evidence="12 23" id="KW-0547">Nucleotide-binding</keyword>
<name>A0AA48HJ72_9ALTE</name>
<dbReference type="GO" id="GO:0046656">
    <property type="term" value="P:folic acid biosynthetic process"/>
    <property type="evidence" value="ECO:0007669"/>
    <property type="project" value="UniProtKB-KW"/>
</dbReference>
<dbReference type="Pfam" id="PF08245">
    <property type="entry name" value="Mur_ligase_M"/>
    <property type="match status" value="1"/>
</dbReference>
<accession>A0AA48HJ72</accession>
<evidence type="ECO:0000256" key="16">
    <source>
        <dbReference type="ARBA" id="ARBA00030048"/>
    </source>
</evidence>
<evidence type="ECO:0000256" key="6">
    <source>
        <dbReference type="ARBA" id="ARBA00011245"/>
    </source>
</evidence>
<evidence type="ECO:0000256" key="12">
    <source>
        <dbReference type="ARBA" id="ARBA00022741"/>
    </source>
</evidence>
<reference evidence="26" key="1">
    <citation type="submission" date="2023-01" db="EMBL/GenBank/DDBJ databases">
        <title>Complete genome sequence of Planctobacterium marinum strain Dej080120_11.</title>
        <authorList>
            <person name="Ueki S."/>
            <person name="Maruyama F."/>
        </authorList>
    </citation>
    <scope>NUCLEOTIDE SEQUENCE</scope>
    <source>
        <strain evidence="26">Dej080120_11</strain>
    </source>
</reference>
<evidence type="ECO:0000256" key="14">
    <source>
        <dbReference type="ARBA" id="ARBA00022842"/>
    </source>
</evidence>
<dbReference type="KEGG" id="pmaw:MACH26_29370"/>
<dbReference type="InterPro" id="IPR036615">
    <property type="entry name" value="Mur_ligase_C_dom_sf"/>
</dbReference>
<dbReference type="InterPro" id="IPR036565">
    <property type="entry name" value="Mur-like_cat_sf"/>
</dbReference>
<evidence type="ECO:0000259" key="25">
    <source>
        <dbReference type="Pfam" id="PF08245"/>
    </source>
</evidence>
<evidence type="ECO:0000313" key="26">
    <source>
        <dbReference type="EMBL" id="BDX07416.1"/>
    </source>
</evidence>
<evidence type="ECO:0000256" key="15">
    <source>
        <dbReference type="ARBA" id="ARBA00022909"/>
    </source>
</evidence>
<gene>
    <name evidence="26" type="primary">folC</name>
    <name evidence="26" type="ORF">MACH26_29370</name>
</gene>
<dbReference type="GO" id="GO:0005737">
    <property type="term" value="C:cytoplasm"/>
    <property type="evidence" value="ECO:0007669"/>
    <property type="project" value="TreeGrafter"/>
</dbReference>
<evidence type="ECO:0000256" key="5">
    <source>
        <dbReference type="ARBA" id="ARBA00008276"/>
    </source>
</evidence>